<evidence type="ECO:0000256" key="1">
    <source>
        <dbReference type="ARBA" id="ARBA00004651"/>
    </source>
</evidence>
<comment type="subcellular location">
    <subcellularLocation>
        <location evidence="1">Cell membrane</location>
        <topology evidence="1">Multi-pass membrane protein</topology>
    </subcellularLocation>
</comment>
<dbReference type="eggNOG" id="COG2814">
    <property type="taxonomic scope" value="Bacteria"/>
</dbReference>
<dbReference type="GO" id="GO:0022857">
    <property type="term" value="F:transmembrane transporter activity"/>
    <property type="evidence" value="ECO:0007669"/>
    <property type="project" value="InterPro"/>
</dbReference>
<dbReference type="InterPro" id="IPR011701">
    <property type="entry name" value="MFS"/>
</dbReference>
<protein>
    <submittedName>
        <fullName evidence="9">Major facilitator superfamily MFS_1</fullName>
    </submittedName>
</protein>
<organism evidence="9">
    <name type="scientific">Accumulibacter regalis</name>
    <dbReference type="NCBI Taxonomy" id="522306"/>
    <lineage>
        <taxon>Bacteria</taxon>
        <taxon>Pseudomonadati</taxon>
        <taxon>Pseudomonadota</taxon>
        <taxon>Betaproteobacteria</taxon>
        <taxon>Candidatus Accumulibacter</taxon>
    </lineage>
</organism>
<dbReference type="OrthoDB" id="1679175at2"/>
<evidence type="ECO:0000256" key="5">
    <source>
        <dbReference type="ARBA" id="ARBA00022989"/>
    </source>
</evidence>
<feature type="transmembrane region" description="Helical" evidence="7">
    <location>
        <begin position="363"/>
        <end position="388"/>
    </location>
</feature>
<keyword evidence="5 7" id="KW-1133">Transmembrane helix</keyword>
<keyword evidence="2" id="KW-0813">Transport</keyword>
<feature type="transmembrane region" description="Helical" evidence="7">
    <location>
        <begin position="440"/>
        <end position="463"/>
    </location>
</feature>
<keyword evidence="4 7" id="KW-0812">Transmembrane</keyword>
<feature type="transmembrane region" description="Helical" evidence="7">
    <location>
        <begin position="560"/>
        <end position="581"/>
    </location>
</feature>
<feature type="transmembrane region" description="Helical" evidence="7">
    <location>
        <begin position="748"/>
        <end position="768"/>
    </location>
</feature>
<dbReference type="Pfam" id="PF07690">
    <property type="entry name" value="MFS_1"/>
    <property type="match status" value="1"/>
</dbReference>
<evidence type="ECO:0000256" key="4">
    <source>
        <dbReference type="ARBA" id="ARBA00022692"/>
    </source>
</evidence>
<proteinExistence type="predicted"/>
<dbReference type="STRING" id="522306.CAP2UW1_2172"/>
<feature type="transmembrane region" description="Helical" evidence="7">
    <location>
        <begin position="617"/>
        <end position="636"/>
    </location>
</feature>
<feature type="transmembrane region" description="Helical" evidence="7">
    <location>
        <begin position="408"/>
        <end position="428"/>
    </location>
</feature>
<dbReference type="Gene3D" id="1.20.1250.20">
    <property type="entry name" value="MFS general substrate transporter like domains"/>
    <property type="match status" value="1"/>
</dbReference>
<feature type="transmembrane region" description="Helical" evidence="7">
    <location>
        <begin position="651"/>
        <end position="669"/>
    </location>
</feature>
<accession>C7RNY3</accession>
<gene>
    <name evidence="9" type="ordered locus">CAP2UW1_2172</name>
</gene>
<feature type="transmembrane region" description="Helical" evidence="7">
    <location>
        <begin position="469"/>
        <end position="490"/>
    </location>
</feature>
<feature type="transmembrane region" description="Helical" evidence="7">
    <location>
        <begin position="218"/>
        <end position="238"/>
    </location>
</feature>
<keyword evidence="3" id="KW-1003">Cell membrane</keyword>
<feature type="transmembrane region" description="Helical" evidence="7">
    <location>
        <begin position="502"/>
        <end position="524"/>
    </location>
</feature>
<feature type="domain" description="Major facilitator superfamily (MFS) profile" evidence="8">
    <location>
        <begin position="375"/>
        <end position="800"/>
    </location>
</feature>
<dbReference type="InterPro" id="IPR050171">
    <property type="entry name" value="MFS_Transporters"/>
</dbReference>
<feature type="transmembrane region" description="Helical" evidence="7">
    <location>
        <begin position="20"/>
        <end position="42"/>
    </location>
</feature>
<dbReference type="PROSITE" id="PS50850">
    <property type="entry name" value="MFS"/>
    <property type="match status" value="1"/>
</dbReference>
<feature type="transmembrane region" description="Helical" evidence="7">
    <location>
        <begin position="536"/>
        <end position="553"/>
    </location>
</feature>
<evidence type="ECO:0000256" key="6">
    <source>
        <dbReference type="ARBA" id="ARBA00023136"/>
    </source>
</evidence>
<reference evidence="9" key="1">
    <citation type="submission" date="2009-08" db="EMBL/GenBank/DDBJ databases">
        <authorList>
            <consortium name="US DOE Joint Genome Institute"/>
            <person name="Lucas S."/>
            <person name="Copeland A."/>
            <person name="Lapidus A."/>
            <person name="Glavina del Rio T."/>
            <person name="Dalin E."/>
            <person name="Tice H."/>
            <person name="Bruce D."/>
            <person name="Barry K."/>
            <person name="Pitluck S."/>
            <person name="Lowry S."/>
            <person name="Larimer F."/>
            <person name="Land M."/>
            <person name="Hauser L."/>
            <person name="Kyrpides N."/>
            <person name="Ivanova N."/>
            <person name="McMahon K.D."/>
            <person name="Hugenholtz P."/>
        </authorList>
    </citation>
    <scope>NUCLEOTIDE SEQUENCE</scope>
    <source>
        <strain evidence="9">UW-1</strain>
    </source>
</reference>
<keyword evidence="6 7" id="KW-0472">Membrane</keyword>
<dbReference type="SUPFAM" id="SSF103473">
    <property type="entry name" value="MFS general substrate transporter"/>
    <property type="match status" value="1"/>
</dbReference>
<name>C7RNY3_ACCRE</name>
<feature type="transmembrane region" description="Helical" evidence="7">
    <location>
        <begin position="681"/>
        <end position="700"/>
    </location>
</feature>
<feature type="transmembrane region" description="Helical" evidence="7">
    <location>
        <begin position="183"/>
        <end position="206"/>
    </location>
</feature>
<dbReference type="PANTHER" id="PTHR23517">
    <property type="entry name" value="RESISTANCE PROTEIN MDTM, PUTATIVE-RELATED-RELATED"/>
    <property type="match status" value="1"/>
</dbReference>
<dbReference type="AlphaFoldDB" id="C7RNY3"/>
<dbReference type="HOGENOM" id="CLU_017087_0_0_4"/>
<dbReference type="InterPro" id="IPR036259">
    <property type="entry name" value="MFS_trans_sf"/>
</dbReference>
<reference evidence="9" key="2">
    <citation type="submission" date="2009-09" db="EMBL/GenBank/DDBJ databases">
        <title>Complete sequence of chromosome of Candidatus Accumulibacter phosphatis clade IIA str. UW-1.</title>
        <authorList>
            <consortium name="US DOE Joint Genome Institute"/>
            <person name="Martin H.G."/>
            <person name="Ivanova N."/>
            <person name="Kunin V."/>
            <person name="Warnecke F."/>
            <person name="Barry K."/>
            <person name="He S."/>
            <person name="Salamov A."/>
            <person name="Szeto E."/>
            <person name="Dalin E."/>
            <person name="Pangilinan J.L."/>
            <person name="Lapidus A."/>
            <person name="Lowry S."/>
            <person name="Kyrpides N.C."/>
            <person name="McMahon K.D."/>
            <person name="Hugenholtz P."/>
        </authorList>
    </citation>
    <scope>NUCLEOTIDE SEQUENCE [LARGE SCALE GENOMIC DNA]</scope>
    <source>
        <strain evidence="9">UW-1</strain>
    </source>
</reference>
<evidence type="ECO:0000256" key="7">
    <source>
        <dbReference type="SAM" id="Phobius"/>
    </source>
</evidence>
<evidence type="ECO:0000259" key="8">
    <source>
        <dbReference type="PROSITE" id="PS50850"/>
    </source>
</evidence>
<evidence type="ECO:0000256" key="2">
    <source>
        <dbReference type="ARBA" id="ARBA00022448"/>
    </source>
</evidence>
<dbReference type="KEGG" id="app:CAP2UW1_2172"/>
<evidence type="ECO:0000313" key="9">
    <source>
        <dbReference type="EMBL" id="ACV35465.1"/>
    </source>
</evidence>
<dbReference type="GO" id="GO:0005886">
    <property type="term" value="C:plasma membrane"/>
    <property type="evidence" value="ECO:0007669"/>
    <property type="project" value="UniProtKB-SubCell"/>
</dbReference>
<feature type="transmembrane region" description="Helical" evidence="7">
    <location>
        <begin position="706"/>
        <end position="727"/>
    </location>
</feature>
<evidence type="ECO:0000256" key="3">
    <source>
        <dbReference type="ARBA" id="ARBA00022475"/>
    </source>
</evidence>
<sequence length="801" mass="84642">MSEPPSQVMIGSGGCVRRIALFIAGTLLSALLLNAALSILTLERVYSRSLLSSYTVIGDYHVEKIRRSLTFGKSLDRFSGLDRLLAAIQGENPEITKLAVYSPERELLLSLGAPMTETPDADRWPTAATGTVVVTHRAEFYSLTFPIVSAAEDSATGELQGFLGLDLPKALVGAKVAAARVQLATTCLLSGILAIGLLLPAIFWLARRRHGQALRSRILGVTAVVFLGSQVAFSYHAISDFEDCYIDDVRQESVKFGELLRVDIDRILDLGVPINKLVRVETLLNDILGNTPELAAITIVDVDKRPLYRLESSATKTVAGGGERAGANPRYRIDLPLAREGKPVGAIHLDIDKAAIDKVRLDLALDLATVALVSLLIGFEFVFFLVALDTAAVLRAAPDTAPAPVRTGAFLYAFAMALSLSFLPLYASQLAPLPGLPRELSMALPLSVEMLLVALGLALGGHWLERGDWFASFVCGVLLTGIGVGLCSLAQTSWQLAGCRALVGLGYGLAVMSTQTVLVSLSAAGNRASAITGLEAGYYAGFISSTAIGGMLAEKIGLRAVFVVGALLMLIALAFACVFLRSVGRRQPLPDGAPVVAAGATEASLFSLLGDREFLASLLLSAIPAALCLAGFLYFASPLFLSEAGISQSNIARLMMPYGLCMIYLAPLINKWVDTVGDKRIPVLVGGVLGGSALLMFHFIHSPLAFVGILVLFSISGALSYGARLTLVSESAAARRVGISRTLGIFSSLERVGNILGPLLVGSLLVVFSVTAAIGTIGLVYLACNLLLFVLCLVRGPSART</sequence>
<dbReference type="InterPro" id="IPR020846">
    <property type="entry name" value="MFS_dom"/>
</dbReference>
<dbReference type="PANTHER" id="PTHR23517:SF3">
    <property type="entry name" value="INTEGRAL MEMBRANE TRANSPORT PROTEIN"/>
    <property type="match status" value="1"/>
</dbReference>
<dbReference type="EMBL" id="CP001715">
    <property type="protein sequence ID" value="ACV35465.1"/>
    <property type="molecule type" value="Genomic_DNA"/>
</dbReference>
<feature type="transmembrane region" description="Helical" evidence="7">
    <location>
        <begin position="774"/>
        <end position="794"/>
    </location>
</feature>